<gene>
    <name evidence="7" type="ORF">SAMN05421512_106151</name>
</gene>
<sequence>MASDTTRNDQTTCGLPEEMLCFSVYAASHAFNHLYRKALADLGLTYPQYLVMVLLWQADNRMVKDIGRHMDLESNTLTPLLKRLEVLGFIRRSRDAEDERVVRVQLTPKGRELEQAARSVPECIAAAVDLDADEARDLSRRLNELRLRLLKA</sequence>
<evidence type="ECO:0000256" key="5">
    <source>
        <dbReference type="ARBA" id="ARBA00023163"/>
    </source>
</evidence>
<dbReference type="InterPro" id="IPR036388">
    <property type="entry name" value="WH-like_DNA-bd_sf"/>
</dbReference>
<dbReference type="PROSITE" id="PS50995">
    <property type="entry name" value="HTH_MARR_2"/>
    <property type="match status" value="1"/>
</dbReference>
<evidence type="ECO:0000313" key="7">
    <source>
        <dbReference type="EMBL" id="SOC09927.1"/>
    </source>
</evidence>
<dbReference type="SMART" id="SM00347">
    <property type="entry name" value="HTH_MARR"/>
    <property type="match status" value="1"/>
</dbReference>
<evidence type="ECO:0000313" key="8">
    <source>
        <dbReference type="Proteomes" id="UP000219331"/>
    </source>
</evidence>
<comment type="subcellular location">
    <subcellularLocation>
        <location evidence="1">Cytoplasm</location>
    </subcellularLocation>
</comment>
<dbReference type="GO" id="GO:0005737">
    <property type="term" value="C:cytoplasm"/>
    <property type="evidence" value="ECO:0007669"/>
    <property type="project" value="UniProtKB-SubCell"/>
</dbReference>
<keyword evidence="2" id="KW-0963">Cytoplasm</keyword>
<dbReference type="Pfam" id="PF22381">
    <property type="entry name" value="Staph_reg_Sar_Rot"/>
    <property type="match status" value="1"/>
</dbReference>
<dbReference type="InterPro" id="IPR039422">
    <property type="entry name" value="MarR/SlyA-like"/>
</dbReference>
<keyword evidence="3" id="KW-0805">Transcription regulation</keyword>
<accession>A0A285SQK3</accession>
<dbReference type="AlphaFoldDB" id="A0A285SQK3"/>
<evidence type="ECO:0000259" key="6">
    <source>
        <dbReference type="PROSITE" id="PS50995"/>
    </source>
</evidence>
<reference evidence="7 8" key="1">
    <citation type="submission" date="2017-08" db="EMBL/GenBank/DDBJ databases">
        <authorList>
            <person name="de Groot N.N."/>
        </authorList>
    </citation>
    <scope>NUCLEOTIDE SEQUENCE [LARGE SCALE GENOMIC DNA]</scope>
    <source>
        <strain evidence="7 8">USBA 352</strain>
    </source>
</reference>
<feature type="domain" description="HTH marR-type" evidence="6">
    <location>
        <begin position="17"/>
        <end position="147"/>
    </location>
</feature>
<evidence type="ECO:0000256" key="1">
    <source>
        <dbReference type="ARBA" id="ARBA00004496"/>
    </source>
</evidence>
<dbReference type="FunFam" id="1.10.10.10:FF:000163">
    <property type="entry name" value="MarR family transcriptional regulator"/>
    <property type="match status" value="1"/>
</dbReference>
<dbReference type="GO" id="GO:0006950">
    <property type="term" value="P:response to stress"/>
    <property type="evidence" value="ECO:0007669"/>
    <property type="project" value="TreeGrafter"/>
</dbReference>
<keyword evidence="5" id="KW-0804">Transcription</keyword>
<organism evidence="7 8">
    <name type="scientific">Stappia indica</name>
    <dbReference type="NCBI Taxonomy" id="538381"/>
    <lineage>
        <taxon>Bacteria</taxon>
        <taxon>Pseudomonadati</taxon>
        <taxon>Pseudomonadota</taxon>
        <taxon>Alphaproteobacteria</taxon>
        <taxon>Hyphomicrobiales</taxon>
        <taxon>Stappiaceae</taxon>
        <taxon>Stappia</taxon>
    </lineage>
</organism>
<evidence type="ECO:0000256" key="3">
    <source>
        <dbReference type="ARBA" id="ARBA00023015"/>
    </source>
</evidence>
<dbReference type="InterPro" id="IPR036390">
    <property type="entry name" value="WH_DNA-bd_sf"/>
</dbReference>
<name>A0A285SQK3_9HYPH</name>
<dbReference type="PRINTS" id="PR00598">
    <property type="entry name" value="HTHMARR"/>
</dbReference>
<dbReference type="EMBL" id="OBML01000006">
    <property type="protein sequence ID" value="SOC09927.1"/>
    <property type="molecule type" value="Genomic_DNA"/>
</dbReference>
<dbReference type="STRING" id="538381.GCA_001696535_02679"/>
<keyword evidence="8" id="KW-1185">Reference proteome</keyword>
<proteinExistence type="predicted"/>
<dbReference type="PANTHER" id="PTHR33164:SF5">
    <property type="entry name" value="ORGANIC HYDROPEROXIDE RESISTANCE TRANSCRIPTIONAL REGULATOR"/>
    <property type="match status" value="1"/>
</dbReference>
<evidence type="ECO:0000256" key="4">
    <source>
        <dbReference type="ARBA" id="ARBA00023125"/>
    </source>
</evidence>
<evidence type="ECO:0000256" key="2">
    <source>
        <dbReference type="ARBA" id="ARBA00022490"/>
    </source>
</evidence>
<dbReference type="GO" id="GO:0003700">
    <property type="term" value="F:DNA-binding transcription factor activity"/>
    <property type="evidence" value="ECO:0007669"/>
    <property type="project" value="InterPro"/>
</dbReference>
<dbReference type="GO" id="GO:0003677">
    <property type="term" value="F:DNA binding"/>
    <property type="evidence" value="ECO:0007669"/>
    <property type="project" value="UniProtKB-KW"/>
</dbReference>
<protein>
    <submittedName>
        <fullName evidence="7">Transcriptional regulator, MarR family</fullName>
    </submittedName>
</protein>
<dbReference type="InterPro" id="IPR000835">
    <property type="entry name" value="HTH_MarR-typ"/>
</dbReference>
<dbReference type="PANTHER" id="PTHR33164">
    <property type="entry name" value="TRANSCRIPTIONAL REGULATOR, MARR FAMILY"/>
    <property type="match status" value="1"/>
</dbReference>
<dbReference type="InterPro" id="IPR055166">
    <property type="entry name" value="Transc_reg_Sar_Rot_HTH"/>
</dbReference>
<dbReference type="Proteomes" id="UP000219331">
    <property type="component" value="Unassembled WGS sequence"/>
</dbReference>
<dbReference type="Gene3D" id="1.10.10.10">
    <property type="entry name" value="Winged helix-like DNA-binding domain superfamily/Winged helix DNA-binding domain"/>
    <property type="match status" value="1"/>
</dbReference>
<keyword evidence="4" id="KW-0238">DNA-binding</keyword>
<dbReference type="RefSeq" id="WP_067220840.1">
    <property type="nucleotide sequence ID" value="NZ_MBQE01000003.1"/>
</dbReference>
<dbReference type="SUPFAM" id="SSF46785">
    <property type="entry name" value="Winged helix' DNA-binding domain"/>
    <property type="match status" value="1"/>
</dbReference>